<dbReference type="Pfam" id="PF00933">
    <property type="entry name" value="Glyco_hydro_3"/>
    <property type="match status" value="1"/>
</dbReference>
<dbReference type="Proteomes" id="UP000233750">
    <property type="component" value="Unassembled WGS sequence"/>
</dbReference>
<evidence type="ECO:0000256" key="2">
    <source>
        <dbReference type="ARBA" id="ARBA00005336"/>
    </source>
</evidence>
<comment type="caution">
    <text evidence="9">The sequence shown here is derived from an EMBL/GenBank/DDBJ whole genome shotgun (WGS) entry which is preliminary data.</text>
</comment>
<dbReference type="InterPro" id="IPR001764">
    <property type="entry name" value="Glyco_hydro_3_N"/>
</dbReference>
<comment type="catalytic activity">
    <reaction evidence="1">
        <text>Hydrolysis of terminal non-reducing N-acetyl-D-hexosamine residues in N-acetyl-beta-D-hexosaminides.</text>
        <dbReference type="EC" id="3.2.1.52"/>
    </reaction>
</comment>
<evidence type="ECO:0000256" key="1">
    <source>
        <dbReference type="ARBA" id="ARBA00001231"/>
    </source>
</evidence>
<feature type="region of interest" description="Disordered" evidence="6">
    <location>
        <begin position="34"/>
        <end position="67"/>
    </location>
</feature>
<keyword evidence="7" id="KW-0732">Signal</keyword>
<reference evidence="9 10" key="1">
    <citation type="submission" date="2017-12" db="EMBL/GenBank/DDBJ databases">
        <title>Sequencing the genomes of 1000 Actinobacteria strains.</title>
        <authorList>
            <person name="Klenk H.-P."/>
        </authorList>
    </citation>
    <scope>NUCLEOTIDE SEQUENCE [LARGE SCALE GENOMIC DNA]</scope>
    <source>
        <strain evidence="9 10">DSM 45165</strain>
    </source>
</reference>
<name>A0A2N3WK80_9PSEU</name>
<feature type="region of interest" description="Disordered" evidence="6">
    <location>
        <begin position="197"/>
        <end position="218"/>
    </location>
</feature>
<feature type="compositionally biased region" description="Acidic residues" evidence="6">
    <location>
        <begin position="199"/>
        <end position="208"/>
    </location>
</feature>
<evidence type="ECO:0000256" key="4">
    <source>
        <dbReference type="ARBA" id="ARBA00022801"/>
    </source>
</evidence>
<feature type="chain" id="PRO_5039705741" description="beta-N-acetylhexosaminidase" evidence="7">
    <location>
        <begin position="29"/>
        <end position="400"/>
    </location>
</feature>
<dbReference type="AlphaFoldDB" id="A0A2N3WK80"/>
<dbReference type="InterPro" id="IPR036962">
    <property type="entry name" value="Glyco_hydro_3_N_sf"/>
</dbReference>
<organism evidence="9 10">
    <name type="scientific">Amycolatopsis echigonensis</name>
    <dbReference type="NCBI Taxonomy" id="2576905"/>
    <lineage>
        <taxon>Bacteria</taxon>
        <taxon>Bacillati</taxon>
        <taxon>Actinomycetota</taxon>
        <taxon>Actinomycetes</taxon>
        <taxon>Pseudonocardiales</taxon>
        <taxon>Pseudonocardiaceae</taxon>
        <taxon>Amycolatopsis</taxon>
    </lineage>
</organism>
<feature type="signal peptide" evidence="7">
    <location>
        <begin position="1"/>
        <end position="28"/>
    </location>
</feature>
<dbReference type="PANTHER" id="PTHR30480">
    <property type="entry name" value="BETA-HEXOSAMINIDASE-RELATED"/>
    <property type="match status" value="1"/>
</dbReference>
<dbReference type="PROSITE" id="PS51257">
    <property type="entry name" value="PROKAR_LIPOPROTEIN"/>
    <property type="match status" value="1"/>
</dbReference>
<dbReference type="GO" id="GO:0005975">
    <property type="term" value="P:carbohydrate metabolic process"/>
    <property type="evidence" value="ECO:0007669"/>
    <property type="project" value="InterPro"/>
</dbReference>
<dbReference type="InterPro" id="IPR050226">
    <property type="entry name" value="NagZ_Beta-hexosaminidase"/>
</dbReference>
<evidence type="ECO:0000256" key="6">
    <source>
        <dbReference type="SAM" id="MobiDB-lite"/>
    </source>
</evidence>
<dbReference type="GO" id="GO:0009254">
    <property type="term" value="P:peptidoglycan turnover"/>
    <property type="evidence" value="ECO:0007669"/>
    <property type="project" value="TreeGrafter"/>
</dbReference>
<evidence type="ECO:0000256" key="7">
    <source>
        <dbReference type="SAM" id="SignalP"/>
    </source>
</evidence>
<dbReference type="PANTHER" id="PTHR30480:SF13">
    <property type="entry name" value="BETA-HEXOSAMINIDASE"/>
    <property type="match status" value="1"/>
</dbReference>
<sequence length="400" mass="41465">MKAHARPRWSTAGAVSALTLICALSACSGDRSVSGTATSGPLAAPSTGSSPQAAPPASTSPSQTAPGQLTCASAVSAMDPRARVAQLVVPGVNAGDPAAVAELVRTQQVGGIFVGDKKTTLLQNDALDGVQRAAKIPVSVAVDEEGGRVQRIDDLDGSLPSARQLAASKTPDEVRAIGEQRGKQLRARGVTVDYAPDADVSDEPDDAVIGDRSYSPDPEKARQYAMAFAEGLRAGGVQPVLKHFPGHGHGSGDSHRGTVTTPPLDQLRRVDLVPYRDISEYGQVGVMVGHLEVPGLTGDEPASLAPEAYQLLRNEFHFTGPVITDDLGGMKAITDRFALPDAVVKALQAGADQALFSSGHNDVKAVVDRLQRAVESGELPAAQVTASVERVLAGKGFCRP</sequence>
<keyword evidence="4" id="KW-0378">Hydrolase</keyword>
<evidence type="ECO:0000259" key="8">
    <source>
        <dbReference type="Pfam" id="PF00933"/>
    </source>
</evidence>
<dbReference type="SUPFAM" id="SSF51445">
    <property type="entry name" value="(Trans)glycosidases"/>
    <property type="match status" value="1"/>
</dbReference>
<proteinExistence type="inferred from homology"/>
<feature type="compositionally biased region" description="Low complexity" evidence="6">
    <location>
        <begin position="43"/>
        <end position="67"/>
    </location>
</feature>
<dbReference type="EC" id="3.2.1.52" evidence="3"/>
<dbReference type="OrthoDB" id="9805821at2"/>
<evidence type="ECO:0000313" key="10">
    <source>
        <dbReference type="Proteomes" id="UP000233750"/>
    </source>
</evidence>
<keyword evidence="10" id="KW-1185">Reference proteome</keyword>
<dbReference type="EMBL" id="PJMY01000003">
    <property type="protein sequence ID" value="PKV94267.1"/>
    <property type="molecule type" value="Genomic_DNA"/>
</dbReference>
<evidence type="ECO:0000256" key="5">
    <source>
        <dbReference type="ARBA" id="ARBA00023295"/>
    </source>
</evidence>
<dbReference type="Gene3D" id="3.20.20.300">
    <property type="entry name" value="Glycoside hydrolase, family 3, N-terminal domain"/>
    <property type="match status" value="1"/>
</dbReference>
<dbReference type="InterPro" id="IPR017853">
    <property type="entry name" value="GH"/>
</dbReference>
<evidence type="ECO:0000313" key="9">
    <source>
        <dbReference type="EMBL" id="PKV94267.1"/>
    </source>
</evidence>
<gene>
    <name evidence="9" type="ORF">ATK30_5142</name>
</gene>
<comment type="similarity">
    <text evidence="2">Belongs to the glycosyl hydrolase 3 family.</text>
</comment>
<evidence type="ECO:0000256" key="3">
    <source>
        <dbReference type="ARBA" id="ARBA00012663"/>
    </source>
</evidence>
<keyword evidence="5" id="KW-0326">Glycosidase</keyword>
<protein>
    <recommendedName>
        <fullName evidence="3">beta-N-acetylhexosaminidase</fullName>
        <ecNumber evidence="3">3.2.1.52</ecNumber>
    </recommendedName>
</protein>
<feature type="domain" description="Glycoside hydrolase family 3 N-terminal" evidence="8">
    <location>
        <begin position="82"/>
        <end position="392"/>
    </location>
</feature>
<accession>A0A2N3WK80</accession>
<dbReference type="GO" id="GO:0004563">
    <property type="term" value="F:beta-N-acetylhexosaminidase activity"/>
    <property type="evidence" value="ECO:0007669"/>
    <property type="project" value="UniProtKB-EC"/>
</dbReference>